<dbReference type="RefSeq" id="WP_113617992.1">
    <property type="nucleotide sequence ID" value="NZ_QFFJ01000002.1"/>
</dbReference>
<dbReference type="PROSITE" id="PS51257">
    <property type="entry name" value="PROKAR_LIPOPROTEIN"/>
    <property type="match status" value="1"/>
</dbReference>
<dbReference type="AlphaFoldDB" id="A0A365XT04"/>
<gene>
    <name evidence="1" type="ORF">DF182_22240</name>
</gene>
<sequence>MKKLSLLIISALVGLSACEDKIDLDIAQGKSLPVLDAWITTEAGLQKIKFTMSVPFTDNNPAPIINDAAITLFDETAGKSYPFGFKDGMYSYDATSQPIGVVGHAYKLHVEYKGEIFEAYDTIKRVTTIDSITLKYKTKEETMNGKEGFYATMHAKDIEGATDYYWIRSYRNDTLRRLKDNFSIDGSYDEGVSDGATFIIPIAEGITDWNKPFQANEKVIVRLMSVTHRSFDFLRQVDQQVNAGGLFAKVLENVRSNVNNVTPSGKTKILGWFGTSAVSRAEKLVK</sequence>
<evidence type="ECO:0000313" key="2">
    <source>
        <dbReference type="Proteomes" id="UP000253410"/>
    </source>
</evidence>
<organism evidence="1 2">
    <name type="scientific">Chitinophaga flava</name>
    <dbReference type="NCBI Taxonomy" id="2259036"/>
    <lineage>
        <taxon>Bacteria</taxon>
        <taxon>Pseudomonadati</taxon>
        <taxon>Bacteroidota</taxon>
        <taxon>Chitinophagia</taxon>
        <taxon>Chitinophagales</taxon>
        <taxon>Chitinophagaceae</taxon>
        <taxon>Chitinophaga</taxon>
    </lineage>
</organism>
<dbReference type="OrthoDB" id="1117670at2"/>
<evidence type="ECO:0000313" key="1">
    <source>
        <dbReference type="EMBL" id="RBL89248.1"/>
    </source>
</evidence>
<dbReference type="Pfam" id="PF14054">
    <property type="entry name" value="DUF4249"/>
    <property type="match status" value="1"/>
</dbReference>
<accession>A0A365XT04</accession>
<dbReference type="Proteomes" id="UP000253410">
    <property type="component" value="Unassembled WGS sequence"/>
</dbReference>
<name>A0A365XT04_9BACT</name>
<comment type="caution">
    <text evidence="1">The sequence shown here is derived from an EMBL/GenBank/DDBJ whole genome shotgun (WGS) entry which is preliminary data.</text>
</comment>
<keyword evidence="2" id="KW-1185">Reference proteome</keyword>
<dbReference type="InterPro" id="IPR025345">
    <property type="entry name" value="DUF4249"/>
</dbReference>
<proteinExistence type="predicted"/>
<reference evidence="1 2" key="1">
    <citation type="submission" date="2018-05" db="EMBL/GenBank/DDBJ databases">
        <title>Chitinophaga sp. K3CV102501T nov., isolated from isolated from a monsoon evergreen broad-leaved forest soil.</title>
        <authorList>
            <person name="Lv Y."/>
        </authorList>
    </citation>
    <scope>NUCLEOTIDE SEQUENCE [LARGE SCALE GENOMIC DNA]</scope>
    <source>
        <strain evidence="1 2">GDMCC 1.1325</strain>
    </source>
</reference>
<dbReference type="EMBL" id="QFFJ01000002">
    <property type="protein sequence ID" value="RBL89248.1"/>
    <property type="molecule type" value="Genomic_DNA"/>
</dbReference>
<protein>
    <submittedName>
        <fullName evidence="1">DUF4249 domain-containing protein</fullName>
    </submittedName>
</protein>